<evidence type="ECO:0000256" key="1">
    <source>
        <dbReference type="ARBA" id="ARBA00022723"/>
    </source>
</evidence>
<reference evidence="6 7" key="1">
    <citation type="submission" date="2006-10" db="EMBL/GenBank/DDBJ databases">
        <title>Complete sequence of Syntrophobacter fumaroxidans MPOB.</title>
        <authorList>
            <consortium name="US DOE Joint Genome Institute"/>
            <person name="Copeland A."/>
            <person name="Lucas S."/>
            <person name="Lapidus A."/>
            <person name="Barry K."/>
            <person name="Detter J.C."/>
            <person name="Glavina del Rio T."/>
            <person name="Hammon N."/>
            <person name="Israni S."/>
            <person name="Pitluck S."/>
            <person name="Goltsman E.G."/>
            <person name="Martinez M."/>
            <person name="Schmutz J."/>
            <person name="Larimer F."/>
            <person name="Land M."/>
            <person name="Hauser L."/>
            <person name="Kyrpides N."/>
            <person name="Kim E."/>
            <person name="Boone D.R."/>
            <person name="Brockman F."/>
            <person name="Culley D."/>
            <person name="Ferry J."/>
            <person name="Gunsalus R."/>
            <person name="McInerney M.J."/>
            <person name="Morrison M."/>
            <person name="Plugge C."/>
            <person name="Rohlin L."/>
            <person name="Scholten J."/>
            <person name="Sieber J."/>
            <person name="Stams A.J.M."/>
            <person name="Worm P."/>
            <person name="Henstra A.M."/>
            <person name="Richardson P."/>
        </authorList>
    </citation>
    <scope>NUCLEOTIDE SEQUENCE [LARGE SCALE GENOMIC DNA]</scope>
    <source>
        <strain evidence="7">DSM 10017 / MPOB</strain>
    </source>
</reference>
<evidence type="ECO:0000313" key="7">
    <source>
        <dbReference type="Proteomes" id="UP000001784"/>
    </source>
</evidence>
<dbReference type="OrthoDB" id="5488678at2"/>
<dbReference type="HOGENOM" id="CLU_043380_1_0_7"/>
<dbReference type="PROSITE" id="PS51379">
    <property type="entry name" value="4FE4S_FER_2"/>
    <property type="match status" value="2"/>
</dbReference>
<evidence type="ECO:0000256" key="2">
    <source>
        <dbReference type="ARBA" id="ARBA00023004"/>
    </source>
</evidence>
<organism evidence="6 7">
    <name type="scientific">Syntrophobacter fumaroxidans (strain DSM 10017 / MPOB)</name>
    <dbReference type="NCBI Taxonomy" id="335543"/>
    <lineage>
        <taxon>Bacteria</taxon>
        <taxon>Pseudomonadati</taxon>
        <taxon>Thermodesulfobacteriota</taxon>
        <taxon>Syntrophobacteria</taxon>
        <taxon>Syntrophobacterales</taxon>
        <taxon>Syntrophobacteraceae</taxon>
        <taxon>Syntrophobacter</taxon>
    </lineage>
</organism>
<dbReference type="eggNOG" id="COG1149">
    <property type="taxonomic scope" value="Bacteria"/>
</dbReference>
<keyword evidence="1" id="KW-0479">Metal-binding</keyword>
<evidence type="ECO:0000259" key="5">
    <source>
        <dbReference type="PROSITE" id="PS51379"/>
    </source>
</evidence>
<sequence>MNDEVYHKLARVLDTLPNGFPATKSGIELKILKKIFTPEEADLFCDLRLTRETAAQIAKRTGRPPEGLEEKLASMWRRGEIGGVNLGGVLMFKMIPWIVGIYEYQINRMDREFAAMCEDYSRYWGRQLMKHGPRIMQVVPVERRIPVKQEALTYQQVSNLIENARAFMVNECICKKQRGLLDHPCSKPREVCLALSPVPGVFEDHPWGGRVIDRKEAYEVLRKAEEAGLVHLTVNVQKGQQFICNCCGCCCGILRAVKVMPRIVNSHYCAEIDPDKCSHCGICADERCQVEAIRDEGDFYRIVGDRCIGCGLCATTCPEEAIALMRRQPEEPGTTPETEEAWMEERARQRGTGFDAFK</sequence>
<feature type="domain" description="4Fe-4S ferredoxin-type" evidence="5">
    <location>
        <begin position="268"/>
        <end position="297"/>
    </location>
</feature>
<feature type="region of interest" description="Disordered" evidence="4">
    <location>
        <begin position="327"/>
        <end position="358"/>
    </location>
</feature>
<name>A0LQ31_SYNFM</name>
<dbReference type="PROSITE" id="PS00198">
    <property type="entry name" value="4FE4S_FER_1"/>
    <property type="match status" value="1"/>
</dbReference>
<keyword evidence="3" id="KW-0411">Iron-sulfur</keyword>
<dbReference type="SUPFAM" id="SSF54862">
    <property type="entry name" value="4Fe-4S ferredoxins"/>
    <property type="match status" value="1"/>
</dbReference>
<dbReference type="AlphaFoldDB" id="A0LQ31"/>
<keyword evidence="7" id="KW-1185">Reference proteome</keyword>
<dbReference type="GO" id="GO:0051536">
    <property type="term" value="F:iron-sulfur cluster binding"/>
    <property type="evidence" value="ECO:0007669"/>
    <property type="project" value="UniProtKB-KW"/>
</dbReference>
<evidence type="ECO:0000256" key="4">
    <source>
        <dbReference type="SAM" id="MobiDB-lite"/>
    </source>
</evidence>
<evidence type="ECO:0000313" key="6">
    <source>
        <dbReference type="EMBL" id="ABK19533.1"/>
    </source>
</evidence>
<keyword evidence="2" id="KW-0408">Iron</keyword>
<dbReference type="Pfam" id="PF00037">
    <property type="entry name" value="Fer4"/>
    <property type="match status" value="1"/>
</dbReference>
<dbReference type="RefSeq" id="WP_011700649.1">
    <property type="nucleotide sequence ID" value="NC_008554.1"/>
</dbReference>
<dbReference type="Gene3D" id="3.30.70.20">
    <property type="match status" value="1"/>
</dbReference>
<dbReference type="EMBL" id="CP000478">
    <property type="protein sequence ID" value="ABK19533.1"/>
    <property type="molecule type" value="Genomic_DNA"/>
</dbReference>
<dbReference type="Proteomes" id="UP000001784">
    <property type="component" value="Chromosome"/>
</dbReference>
<dbReference type="InterPro" id="IPR017900">
    <property type="entry name" value="4Fe4S_Fe_S_CS"/>
</dbReference>
<feature type="domain" description="4Fe-4S ferredoxin-type" evidence="5">
    <location>
        <begin position="298"/>
        <end position="327"/>
    </location>
</feature>
<dbReference type="KEGG" id="sfu:Sfum_3864"/>
<gene>
    <name evidence="6" type="ordered locus">Sfum_3864</name>
</gene>
<dbReference type="GO" id="GO:0046872">
    <property type="term" value="F:metal ion binding"/>
    <property type="evidence" value="ECO:0007669"/>
    <property type="project" value="UniProtKB-KW"/>
</dbReference>
<accession>A0LQ31</accession>
<dbReference type="InParanoid" id="A0LQ31"/>
<dbReference type="STRING" id="335543.Sfum_3864"/>
<dbReference type="InterPro" id="IPR017896">
    <property type="entry name" value="4Fe4S_Fe-S-bd"/>
</dbReference>
<protein>
    <submittedName>
        <fullName evidence="6">4Fe-4S ferredoxin, iron-sulfur binding domain protein</fullName>
    </submittedName>
</protein>
<proteinExistence type="predicted"/>
<evidence type="ECO:0000256" key="3">
    <source>
        <dbReference type="ARBA" id="ARBA00023014"/>
    </source>
</evidence>